<dbReference type="OrthoDB" id="4951845at2759"/>
<dbReference type="OMA" id="DAGHQWL"/>
<organism evidence="2 3">
    <name type="scientific">Aspergillus terreus (strain NIH 2624 / FGSC A1156)</name>
    <dbReference type="NCBI Taxonomy" id="341663"/>
    <lineage>
        <taxon>Eukaryota</taxon>
        <taxon>Fungi</taxon>
        <taxon>Dikarya</taxon>
        <taxon>Ascomycota</taxon>
        <taxon>Pezizomycotina</taxon>
        <taxon>Eurotiomycetes</taxon>
        <taxon>Eurotiomycetidae</taxon>
        <taxon>Eurotiales</taxon>
        <taxon>Aspergillaceae</taxon>
        <taxon>Aspergillus</taxon>
        <taxon>Aspergillus subgen. Circumdati</taxon>
    </lineage>
</organism>
<sequence>MAKNTPPHFFDITSTLPGASQSWSPNTMRTRMVLNYKRIRYTQSFVSYPDIAPLLSHLAVQPHAQGMPYTLPAIVHPSVSSNPNGALMDSLAIAAHLDQTYPSPPLFPAGDASYALTLAVARLVSKVVAQCGPLVIPNVADLLDPRGREYFIKTRSARFGRPLSEVRPRDKNELRAMIDAAKAEFVPIAQMLLGRLGKKGPFFEGERPSYADFLVVSLLAWFERADRPLFEEFAALGDGAVRALWEACLPWVNGQGEEKEWPVPR</sequence>
<feature type="domain" description="GST N-terminal" evidence="1">
    <location>
        <begin position="14"/>
        <end position="105"/>
    </location>
</feature>
<dbReference type="VEuPathDB" id="FungiDB:ATEG_01680"/>
<protein>
    <recommendedName>
        <fullName evidence="1">GST N-terminal domain-containing protein</fullName>
    </recommendedName>
</protein>
<dbReference type="InterPro" id="IPR004045">
    <property type="entry name" value="Glutathione_S-Trfase_N"/>
</dbReference>
<evidence type="ECO:0000313" key="2">
    <source>
        <dbReference type="EMBL" id="EAU38437.1"/>
    </source>
</evidence>
<proteinExistence type="predicted"/>
<evidence type="ECO:0000259" key="1">
    <source>
        <dbReference type="PROSITE" id="PS50404"/>
    </source>
</evidence>
<reference evidence="3" key="1">
    <citation type="submission" date="2005-09" db="EMBL/GenBank/DDBJ databases">
        <title>Annotation of the Aspergillus terreus NIH2624 genome.</title>
        <authorList>
            <person name="Birren B.W."/>
            <person name="Lander E.S."/>
            <person name="Galagan J.E."/>
            <person name="Nusbaum C."/>
            <person name="Devon K."/>
            <person name="Henn M."/>
            <person name="Ma L.-J."/>
            <person name="Jaffe D.B."/>
            <person name="Butler J."/>
            <person name="Alvarez P."/>
            <person name="Gnerre S."/>
            <person name="Grabherr M."/>
            <person name="Kleber M."/>
            <person name="Mauceli E.W."/>
            <person name="Brockman W."/>
            <person name="Rounsley S."/>
            <person name="Young S.K."/>
            <person name="LaButti K."/>
            <person name="Pushparaj V."/>
            <person name="DeCaprio D."/>
            <person name="Crawford M."/>
            <person name="Koehrsen M."/>
            <person name="Engels R."/>
            <person name="Montgomery P."/>
            <person name="Pearson M."/>
            <person name="Howarth C."/>
            <person name="Larson L."/>
            <person name="Luoma S."/>
            <person name="White J."/>
            <person name="Alvarado L."/>
            <person name="Kodira C.D."/>
            <person name="Zeng Q."/>
            <person name="Oleary S."/>
            <person name="Yandava C."/>
            <person name="Denning D.W."/>
            <person name="Nierman W.C."/>
            <person name="Milne T."/>
            <person name="Madden K."/>
        </authorList>
    </citation>
    <scope>NUCLEOTIDE SEQUENCE [LARGE SCALE GENOMIC DNA]</scope>
    <source>
        <strain evidence="3">NIH 2624 / FGSC A1156</strain>
    </source>
</reference>
<dbReference type="SUPFAM" id="SSF52833">
    <property type="entry name" value="Thioredoxin-like"/>
    <property type="match status" value="1"/>
</dbReference>
<dbReference type="EMBL" id="CH476595">
    <property type="protein sequence ID" value="EAU38437.1"/>
    <property type="molecule type" value="Genomic_DNA"/>
</dbReference>
<dbReference type="Pfam" id="PF13417">
    <property type="entry name" value="GST_N_3"/>
    <property type="match status" value="1"/>
</dbReference>
<name>Q0CXA4_ASPTN</name>
<dbReference type="InterPro" id="IPR054416">
    <property type="entry name" value="GST_UstS-like_C"/>
</dbReference>
<dbReference type="HOGENOM" id="CLU_011226_4_2_1"/>
<dbReference type="InterPro" id="IPR036249">
    <property type="entry name" value="Thioredoxin-like_sf"/>
</dbReference>
<dbReference type="SUPFAM" id="SSF47616">
    <property type="entry name" value="GST C-terminal domain-like"/>
    <property type="match status" value="1"/>
</dbReference>
<dbReference type="Pfam" id="PF22041">
    <property type="entry name" value="GST_C_7"/>
    <property type="match status" value="1"/>
</dbReference>
<dbReference type="AlphaFoldDB" id="Q0CXA4"/>
<dbReference type="Gene3D" id="1.20.1050.10">
    <property type="match status" value="1"/>
</dbReference>
<dbReference type="Gene3D" id="3.40.30.10">
    <property type="entry name" value="Glutaredoxin"/>
    <property type="match status" value="1"/>
</dbReference>
<dbReference type="eggNOG" id="ENOG502SAAV">
    <property type="taxonomic scope" value="Eukaryota"/>
</dbReference>
<accession>Q0CXA4</accession>
<dbReference type="GeneID" id="4315983"/>
<dbReference type="PROSITE" id="PS50404">
    <property type="entry name" value="GST_NTER"/>
    <property type="match status" value="1"/>
</dbReference>
<evidence type="ECO:0000313" key="3">
    <source>
        <dbReference type="Proteomes" id="UP000007963"/>
    </source>
</evidence>
<gene>
    <name evidence="2" type="ORF">ATEG_01680</name>
</gene>
<dbReference type="RefSeq" id="XP_001209045.1">
    <property type="nucleotide sequence ID" value="XM_001209045.1"/>
</dbReference>
<dbReference type="STRING" id="341663.Q0CXA4"/>
<dbReference type="InterPro" id="IPR036282">
    <property type="entry name" value="Glutathione-S-Trfase_C_sf"/>
</dbReference>
<dbReference type="Proteomes" id="UP000007963">
    <property type="component" value="Unassembled WGS sequence"/>
</dbReference>